<dbReference type="PANTHER" id="PTHR44196:SF1">
    <property type="entry name" value="DEHYDROGENASE_REDUCTASE SDR FAMILY MEMBER 7B"/>
    <property type="match status" value="1"/>
</dbReference>
<evidence type="ECO:0000256" key="3">
    <source>
        <dbReference type="RuleBase" id="RU000363"/>
    </source>
</evidence>
<dbReference type="SUPFAM" id="SSF51735">
    <property type="entry name" value="NAD(P)-binding Rossmann-fold domains"/>
    <property type="match status" value="1"/>
</dbReference>
<dbReference type="InterPro" id="IPR057326">
    <property type="entry name" value="KR_dom"/>
</dbReference>
<dbReference type="InterPro" id="IPR002347">
    <property type="entry name" value="SDR_fam"/>
</dbReference>
<comment type="similarity">
    <text evidence="1 3">Belongs to the short-chain dehydrogenases/reductases (SDR) family.</text>
</comment>
<name>A0A3A8IMJ3_9BACT</name>
<feature type="domain" description="Ketoreductase" evidence="4">
    <location>
        <begin position="11"/>
        <end position="194"/>
    </location>
</feature>
<keyword evidence="6" id="KW-1185">Reference proteome</keyword>
<dbReference type="PRINTS" id="PR00080">
    <property type="entry name" value="SDRFAMILY"/>
</dbReference>
<dbReference type="FunFam" id="3.40.50.720:FF:000047">
    <property type="entry name" value="NADP-dependent L-serine/L-allo-threonine dehydrogenase"/>
    <property type="match status" value="1"/>
</dbReference>
<evidence type="ECO:0000313" key="5">
    <source>
        <dbReference type="EMBL" id="RKG79501.1"/>
    </source>
</evidence>
<organism evidence="5 6">
    <name type="scientific">Corallococcus terminator</name>
    <dbReference type="NCBI Taxonomy" id="2316733"/>
    <lineage>
        <taxon>Bacteria</taxon>
        <taxon>Pseudomonadati</taxon>
        <taxon>Myxococcota</taxon>
        <taxon>Myxococcia</taxon>
        <taxon>Myxococcales</taxon>
        <taxon>Cystobacterineae</taxon>
        <taxon>Myxococcaceae</taxon>
        <taxon>Corallococcus</taxon>
    </lineage>
</organism>
<comment type="caution">
    <text evidence="5">The sequence shown here is derived from an EMBL/GenBank/DDBJ whole genome shotgun (WGS) entry which is preliminary data.</text>
</comment>
<evidence type="ECO:0000256" key="2">
    <source>
        <dbReference type="ARBA" id="ARBA00023002"/>
    </source>
</evidence>
<gene>
    <name evidence="5" type="ORF">D7V88_28620</name>
</gene>
<dbReference type="EMBL" id="RAVZ01000243">
    <property type="protein sequence ID" value="RKG79501.1"/>
    <property type="molecule type" value="Genomic_DNA"/>
</dbReference>
<dbReference type="PROSITE" id="PS00061">
    <property type="entry name" value="ADH_SHORT"/>
    <property type="match status" value="1"/>
</dbReference>
<accession>A0A3A8IMJ3</accession>
<protein>
    <submittedName>
        <fullName evidence="5">SDR family oxidoreductase</fullName>
    </submittedName>
</protein>
<dbReference type="PANTHER" id="PTHR44196">
    <property type="entry name" value="DEHYDROGENASE/REDUCTASE SDR FAMILY MEMBER 7B"/>
    <property type="match status" value="1"/>
</dbReference>
<dbReference type="Gene3D" id="3.40.50.720">
    <property type="entry name" value="NAD(P)-binding Rossmann-like Domain"/>
    <property type="match status" value="1"/>
</dbReference>
<dbReference type="AlphaFoldDB" id="A0A3A8IMJ3"/>
<dbReference type="GO" id="GO:0016020">
    <property type="term" value="C:membrane"/>
    <property type="evidence" value="ECO:0007669"/>
    <property type="project" value="TreeGrafter"/>
</dbReference>
<dbReference type="CDD" id="cd05233">
    <property type="entry name" value="SDR_c"/>
    <property type="match status" value="1"/>
</dbReference>
<dbReference type="RefSeq" id="WP_120543797.1">
    <property type="nucleotide sequence ID" value="NZ_RAVZ01000243.1"/>
</dbReference>
<dbReference type="GO" id="GO:0016616">
    <property type="term" value="F:oxidoreductase activity, acting on the CH-OH group of donors, NAD or NADP as acceptor"/>
    <property type="evidence" value="ECO:0007669"/>
    <property type="project" value="UniProtKB-ARBA"/>
</dbReference>
<dbReference type="PRINTS" id="PR00081">
    <property type="entry name" value="GDHRDH"/>
</dbReference>
<keyword evidence="2" id="KW-0560">Oxidoreductase</keyword>
<dbReference type="InterPro" id="IPR020904">
    <property type="entry name" value="Sc_DH/Rdtase_CS"/>
</dbReference>
<dbReference type="Proteomes" id="UP000268094">
    <property type="component" value="Unassembled WGS sequence"/>
</dbReference>
<evidence type="ECO:0000256" key="1">
    <source>
        <dbReference type="ARBA" id="ARBA00006484"/>
    </source>
</evidence>
<dbReference type="SMART" id="SM00822">
    <property type="entry name" value="PKS_KR"/>
    <property type="match status" value="1"/>
</dbReference>
<proteinExistence type="inferred from homology"/>
<reference evidence="6" key="1">
    <citation type="submission" date="2018-09" db="EMBL/GenBank/DDBJ databases">
        <authorList>
            <person name="Livingstone P.G."/>
            <person name="Whitworth D.E."/>
        </authorList>
    </citation>
    <scope>NUCLEOTIDE SEQUENCE [LARGE SCALE GENOMIC DNA]</scope>
    <source>
        <strain evidence="6">CA054A</strain>
    </source>
</reference>
<sequence length="255" mass="26905">MASPTLPLSGRIAVITGASSGIGAATALRLSRDGAKVALLARRKERLDALVHDITQGGGRALALGVDVQDAKSVAEAAKVIAGELGVVDLVLNGAGVMRPSRMDEHRTRDWEEMIDLNVKGTVRIVETFVDPLLAAANAGGAADLINISSVAAQSVFPNFNVYSATKAAITHLSRHLRAELGPRFVRVMALEPGLVTTPLHDGNDDPGASAWLKSARETLTWLSPEEVAGIIAFATALPRHINFQQLTLMPTQQA</sequence>
<evidence type="ECO:0000259" key="4">
    <source>
        <dbReference type="SMART" id="SM00822"/>
    </source>
</evidence>
<dbReference type="InterPro" id="IPR036291">
    <property type="entry name" value="NAD(P)-bd_dom_sf"/>
</dbReference>
<evidence type="ECO:0000313" key="6">
    <source>
        <dbReference type="Proteomes" id="UP000268094"/>
    </source>
</evidence>
<dbReference type="Pfam" id="PF00106">
    <property type="entry name" value="adh_short"/>
    <property type="match status" value="1"/>
</dbReference>
<dbReference type="OrthoDB" id="658698at2"/>